<dbReference type="EMBL" id="CAMKVN010000011">
    <property type="protein sequence ID" value="CAI2161700.1"/>
    <property type="molecule type" value="Genomic_DNA"/>
</dbReference>
<dbReference type="Proteomes" id="UP001153678">
    <property type="component" value="Unassembled WGS sequence"/>
</dbReference>
<dbReference type="AlphaFoldDB" id="A0A9W4WHB1"/>
<reference evidence="1" key="1">
    <citation type="submission" date="2022-08" db="EMBL/GenBank/DDBJ databases">
        <authorList>
            <person name="Kallberg Y."/>
            <person name="Tangrot J."/>
            <person name="Rosling A."/>
        </authorList>
    </citation>
    <scope>NUCLEOTIDE SEQUENCE</scope>
    <source>
        <strain evidence="1">Wild A</strain>
    </source>
</reference>
<dbReference type="OrthoDB" id="2380397at2759"/>
<organism evidence="1 2">
    <name type="scientific">Funneliformis geosporum</name>
    <dbReference type="NCBI Taxonomy" id="1117311"/>
    <lineage>
        <taxon>Eukaryota</taxon>
        <taxon>Fungi</taxon>
        <taxon>Fungi incertae sedis</taxon>
        <taxon>Mucoromycota</taxon>
        <taxon>Glomeromycotina</taxon>
        <taxon>Glomeromycetes</taxon>
        <taxon>Glomerales</taxon>
        <taxon>Glomeraceae</taxon>
        <taxon>Funneliformis</taxon>
    </lineage>
</organism>
<sequence>MRVNRLWCRLVTPILWSTPFKRYSQSYTPKIINTYISCLDVKNKKFLKSLGLMIPLHPANPLFYYPKYLEGFNIVNYTFAMKKWVKDHFHCVNKEWNISRTQRTLDSMVMDLIFNHSSSLKKFKYVNYSGFSRADFLEKLPYSDLSLISTLEFLGHGYSNEMYFTTLPKLFKQMSKSTRNIIHLSFYFPETSEDSKLYQRPTTFMHHDQSVKNSTELDLSVAELIRSQKSLKSFCTNEFWMKSSTDLIFTSLLSHSNSLEFIKFFTLIHFDQSFFHYMKQINSLRTLEFKRFLFKSSSFNLSHLIIPQNYLPQVQNVYCDEGDISNISKQLINIILRLSDHSLKKFYFKEANSVILSTIELYCPNITHLHISLKEESIVPSLNVIKKLPLISFYLHTIRYSRTMESFLPSTLQYFGLSGNIGQDSIEKLLANAYLPNLSTMEILKIHQPNDRIRKIFIKFSERFNHRLKELKLEKSLLKLFISSDKRELWNTRSFKISEVKFFKYAVYAKGKSTIITLTSETVNGEAINVEGTSAGNAEENQIIEGLDSLLLDTPPETLNSLPNVFIDRMGNNFRWPTSMPQCTREQVFWTFTDNEVLEDDQEYGLNSIYFYDCLDKGLFNDHKEDWVLVYKQRIVEYGEKKTRQQLGDLDPRAVLSNRSSDGDEYMIQVRVKRVDADDTRSFMFPYQFIDTKNANKHYKTVLDTGAPETILPYEVRANLGNSGWERTSVHTPRYEAPAKLFVATVPFLISIGDNRSWSRWVKTNTLRVWERDPGNQVNSSLVGNDILDQLMFTRGEEASCS</sequence>
<accession>A0A9W4WHB1</accession>
<protein>
    <submittedName>
        <fullName evidence="1">8618_t:CDS:1</fullName>
    </submittedName>
</protein>
<name>A0A9W4WHB1_9GLOM</name>
<comment type="caution">
    <text evidence="1">The sequence shown here is derived from an EMBL/GenBank/DDBJ whole genome shotgun (WGS) entry which is preliminary data.</text>
</comment>
<gene>
    <name evidence="1" type="ORF">FWILDA_LOCUS183</name>
</gene>
<keyword evidence="2" id="KW-1185">Reference proteome</keyword>
<evidence type="ECO:0000313" key="1">
    <source>
        <dbReference type="EMBL" id="CAI2161700.1"/>
    </source>
</evidence>
<evidence type="ECO:0000313" key="2">
    <source>
        <dbReference type="Proteomes" id="UP001153678"/>
    </source>
</evidence>
<proteinExistence type="predicted"/>